<evidence type="ECO:0000256" key="3">
    <source>
        <dbReference type="ARBA" id="ARBA00022741"/>
    </source>
</evidence>
<reference evidence="6 7" key="1">
    <citation type="submission" date="2016-10" db="EMBL/GenBank/DDBJ databases">
        <authorList>
            <person name="Varghese N."/>
            <person name="Submissions S."/>
        </authorList>
    </citation>
    <scope>NUCLEOTIDE SEQUENCE [LARGE SCALE GENOMIC DNA]</scope>
    <source>
        <strain evidence="6 7">DSM 22022</strain>
    </source>
</reference>
<dbReference type="RefSeq" id="WP_090655893.1">
    <property type="nucleotide sequence ID" value="NZ_CP015031.1"/>
</dbReference>
<comment type="caution">
    <text evidence="6">The sequence shown here is derived from an EMBL/GenBank/DDBJ whole genome shotgun (WGS) entry which is preliminary data.</text>
</comment>
<feature type="domain" description="ABC transporter" evidence="5">
    <location>
        <begin position="4"/>
        <end position="247"/>
    </location>
</feature>
<evidence type="ECO:0000256" key="4">
    <source>
        <dbReference type="ARBA" id="ARBA00022840"/>
    </source>
</evidence>
<dbReference type="PROSITE" id="PS00211">
    <property type="entry name" value="ABC_TRANSPORTER_1"/>
    <property type="match status" value="1"/>
</dbReference>
<dbReference type="InterPro" id="IPR050319">
    <property type="entry name" value="ABC_transp_ATP-bind"/>
</dbReference>
<proteinExistence type="inferred from homology"/>
<evidence type="ECO:0000259" key="5">
    <source>
        <dbReference type="PROSITE" id="PS50893"/>
    </source>
</evidence>
<organism evidence="6 7">
    <name type="scientific">Basfia succiniciproducens</name>
    <dbReference type="NCBI Taxonomy" id="653940"/>
    <lineage>
        <taxon>Bacteria</taxon>
        <taxon>Pseudomonadati</taxon>
        <taxon>Pseudomonadota</taxon>
        <taxon>Gammaproteobacteria</taxon>
        <taxon>Pasteurellales</taxon>
        <taxon>Pasteurellaceae</taxon>
        <taxon>Basfia</taxon>
    </lineage>
</organism>
<dbReference type="PANTHER" id="PTHR43776">
    <property type="entry name" value="TRANSPORT ATP-BINDING PROTEIN"/>
    <property type="match status" value="1"/>
</dbReference>
<dbReference type="Pfam" id="PF00005">
    <property type="entry name" value="ABC_tran"/>
    <property type="match status" value="1"/>
</dbReference>
<keyword evidence="2" id="KW-0813">Transport</keyword>
<dbReference type="InterPro" id="IPR027417">
    <property type="entry name" value="P-loop_NTPase"/>
</dbReference>
<dbReference type="SUPFAM" id="SSF52540">
    <property type="entry name" value="P-loop containing nucleoside triphosphate hydrolases"/>
    <property type="match status" value="1"/>
</dbReference>
<dbReference type="GO" id="GO:0005524">
    <property type="term" value="F:ATP binding"/>
    <property type="evidence" value="ECO:0007669"/>
    <property type="project" value="UniProtKB-KW"/>
</dbReference>
<evidence type="ECO:0000313" key="7">
    <source>
        <dbReference type="Proteomes" id="UP000199588"/>
    </source>
</evidence>
<evidence type="ECO:0000256" key="2">
    <source>
        <dbReference type="ARBA" id="ARBA00022448"/>
    </source>
</evidence>
<keyword evidence="7" id="KW-1185">Reference proteome</keyword>
<evidence type="ECO:0000313" key="6">
    <source>
        <dbReference type="EMBL" id="SCY13162.1"/>
    </source>
</evidence>
<dbReference type="PANTHER" id="PTHR43776:SF7">
    <property type="entry name" value="D,D-DIPEPTIDE TRANSPORT ATP-BINDING PROTEIN DDPF-RELATED"/>
    <property type="match status" value="1"/>
</dbReference>
<accession>A0A1G5DEI5</accession>
<protein>
    <submittedName>
        <fullName evidence="6">Nickel transport system ATP-binding protein</fullName>
    </submittedName>
</protein>
<dbReference type="InterPro" id="IPR017871">
    <property type="entry name" value="ABC_transporter-like_CS"/>
</dbReference>
<dbReference type="Gene3D" id="3.40.50.300">
    <property type="entry name" value="P-loop containing nucleotide triphosphate hydrolases"/>
    <property type="match status" value="1"/>
</dbReference>
<evidence type="ECO:0000256" key="1">
    <source>
        <dbReference type="ARBA" id="ARBA00005417"/>
    </source>
</evidence>
<sequence length="250" mass="28290">MSLLKVENLTKSYRTFNSLFSHLSHPVLQNVSFQLEKGESVGLIGENGSGKSTLARIISGIEKADSGHVWLNGTDIYQRKNRRQQISVVFQDYFSSVNPTMTVLQAICEPLLEQKQAAAKSLEPLVVQFLQKVNLSTDCLHKYIYQLSGGQAQRVCLCRALINNPSLIILDEALSSLDIVTQVQLLDLLIELKNEFQLSYFFISHNIQMICYLCERVLFFKQGQIITQSDIENLAEIKSDYAQKLIRSVI</sequence>
<dbReference type="Proteomes" id="UP000199588">
    <property type="component" value="Unassembled WGS sequence"/>
</dbReference>
<keyword evidence="4 6" id="KW-0067">ATP-binding</keyword>
<gene>
    <name evidence="6" type="ORF">SAMN02910354_01579</name>
</gene>
<keyword evidence="3" id="KW-0547">Nucleotide-binding</keyword>
<dbReference type="CDD" id="cd03257">
    <property type="entry name" value="ABC_NikE_OppD_transporters"/>
    <property type="match status" value="1"/>
</dbReference>
<dbReference type="InterPro" id="IPR003593">
    <property type="entry name" value="AAA+_ATPase"/>
</dbReference>
<comment type="similarity">
    <text evidence="1">Belongs to the ABC transporter superfamily.</text>
</comment>
<dbReference type="InterPro" id="IPR003439">
    <property type="entry name" value="ABC_transporter-like_ATP-bd"/>
</dbReference>
<dbReference type="SMART" id="SM00382">
    <property type="entry name" value="AAA"/>
    <property type="match status" value="1"/>
</dbReference>
<dbReference type="EMBL" id="FMUQ01000012">
    <property type="protein sequence ID" value="SCY13162.1"/>
    <property type="molecule type" value="Genomic_DNA"/>
</dbReference>
<name>A0A1G5DEI5_9PAST</name>
<dbReference type="PROSITE" id="PS50893">
    <property type="entry name" value="ABC_TRANSPORTER_2"/>
    <property type="match status" value="1"/>
</dbReference>